<dbReference type="InterPro" id="IPR045598">
    <property type="entry name" value="DUF6457"/>
</dbReference>
<proteinExistence type="predicted"/>
<feature type="domain" description="DUF6457" evidence="1">
    <location>
        <begin position="4"/>
        <end position="91"/>
    </location>
</feature>
<dbReference type="EMBL" id="CP002379">
    <property type="protein sequence ID" value="ADX72032.1"/>
    <property type="molecule type" value="Genomic_DNA"/>
</dbReference>
<dbReference type="eggNOG" id="COG0746">
    <property type="taxonomic scope" value="Bacteria"/>
</dbReference>
<dbReference type="Pfam" id="PF20058">
    <property type="entry name" value="DUF6457"/>
    <property type="match status" value="1"/>
</dbReference>
<evidence type="ECO:0000313" key="2">
    <source>
        <dbReference type="EMBL" id="ADX72032.1"/>
    </source>
</evidence>
<evidence type="ECO:0000313" key="3">
    <source>
        <dbReference type="Proteomes" id="UP000008639"/>
    </source>
</evidence>
<reference evidence="2 3" key="1">
    <citation type="journal article" date="2011" name="Stand. Genomic Sci.">
        <title>Complete genome sequence of Arthrobacter phenanthrenivorans type strain (Sphe3).</title>
        <authorList>
            <person name="Kallimanis A."/>
            <person name="Labutti K.M."/>
            <person name="Lapidus A."/>
            <person name="Clum A."/>
            <person name="Lykidis A."/>
            <person name="Mavromatis K."/>
            <person name="Pagani I."/>
            <person name="Liolios K."/>
            <person name="Ivanova N."/>
            <person name="Goodwin L."/>
            <person name="Pitluck S."/>
            <person name="Chen A."/>
            <person name="Palaniappan K."/>
            <person name="Markowitz V."/>
            <person name="Bristow J."/>
            <person name="Velentzas A.D."/>
            <person name="Perisynakis A."/>
            <person name="Ouzounis C.C."/>
            <person name="Kyrpides N.C."/>
            <person name="Koukkou A.I."/>
            <person name="Drainas C."/>
        </authorList>
    </citation>
    <scope>NUCLEOTIDE SEQUENCE [LARGE SCALE GENOMIC DNA]</scope>
    <source>
        <strain evidence="3">DSM 18606 / JCM 16027 / LMG 23796 / Sphe3</strain>
    </source>
</reference>
<sequence>MKSQDETLEEWCRSLLQAYELEDVQVDVNAILALAGVAAHSVVRPAAPLTTFIAGFAAGLAAGSGKAENNASMEAALAVARSLATDYDAEAAGAPGE</sequence>
<dbReference type="KEGG" id="apn:Asphe3_08360"/>
<name>F0M1T6_PSEPM</name>
<gene>
    <name evidence="2" type="ordered locus">Asphe3_08360</name>
</gene>
<dbReference type="RefSeq" id="WP_013599972.1">
    <property type="nucleotide sequence ID" value="NC_015145.1"/>
</dbReference>
<dbReference type="AlphaFoldDB" id="F0M1T6"/>
<protein>
    <recommendedName>
        <fullName evidence="1">DUF6457 domain-containing protein</fullName>
    </recommendedName>
</protein>
<dbReference type="HOGENOM" id="CLU_154370_2_0_11"/>
<dbReference type="Proteomes" id="UP000008639">
    <property type="component" value="Chromosome"/>
</dbReference>
<accession>F0M1T6</accession>
<evidence type="ECO:0000259" key="1">
    <source>
        <dbReference type="Pfam" id="PF20058"/>
    </source>
</evidence>
<organism evidence="2 3">
    <name type="scientific">Pseudarthrobacter phenanthrenivorans (strain DSM 18606 / JCM 16027 / LMG 23796 / Sphe3)</name>
    <name type="common">Arthrobacter phenanthrenivorans</name>
    <dbReference type="NCBI Taxonomy" id="930171"/>
    <lineage>
        <taxon>Bacteria</taxon>
        <taxon>Bacillati</taxon>
        <taxon>Actinomycetota</taxon>
        <taxon>Actinomycetes</taxon>
        <taxon>Micrococcales</taxon>
        <taxon>Micrococcaceae</taxon>
        <taxon>Pseudarthrobacter</taxon>
    </lineage>
</organism>
<dbReference type="STRING" id="930171.Asphe3_08360"/>